<name>A0ABN7SQL3_OIKDI</name>
<feature type="transmembrane region" description="Helical" evidence="1">
    <location>
        <begin position="1325"/>
        <end position="1347"/>
    </location>
</feature>
<sequence length="1424" mass="159020">MQRLMILILLMLSPSGECSKMTYPAGDGSAGNFFEISTCECADEGTVKLKAPASYFPYGLTQLQKAKLGERFSDCGSIEVVDEASKTYLVITSTVKPSCGVVYVDNKLQEIEAGGLKLTLVELVLDLQISGKIFQAAVSCSCPEPQEGFFHTDQTFVGEYSYPCVSPPCFHRNPTWLSTPAEQVLAQDPLTDPTPGFENIAVEGGGDVIRISKTWTQFSARERIESDMGTLYIFKLKFSFEENGVTKVQEVFQITPQPARWSNWGEWGDCVLPEYSSGELDGTKTRTRVCENRDLNSDWKEKCPGDLLETKTCFGGCRYDDELEGSTPCETHPVHVECCAATAEIRLRKRRSTAEPDCPTGFAYEADNDKIGCFEEVDSGFTLVPVLFPSNYLSRDVADSSLVGKIISFKALKTRRYPAELIQKKDTRKVNVRLWVRNDAGACVAIYAWPNSIKINEEISHNYNVDPREFTITFVENDFLLSELELEQLSPIDRCLNLHNYGSDMVLESHEVLFAPGAWPLTKLQYLAVDGDNLKHEEKTITLKDEKFWSVDANIETSFPDDDTWFYDTCPAIAQCPETTGTCPECSSSEAVCDPETFFDFGSKIEIDDRTAYTNHPVCATTSGVVISHYVPDDWASCGSCADDQCNTISYQCRQGTAFPAVQGCPPNGCSKPACTDIPWSEWSECDKSTCLRERTRDVTLEALYALDCKLPVDFQTTETKPCQDSPPTCDWNLGIEIDCTPDAEVQLESCTSCHSNRNANCKYTSNKEQCYDNCIKHVECADCCTKFSLMESVNQNPPICNTDHQCSAGLMTKHMKSSCKALTTEFHAPIHLELCTTTDTTECSQCPSDLSLYECVEESSTDPQPCMVDENGNGFKPTKICWLKSNSFPKTGYCEVHAPCEPEQCLGPDSKSCCHSDTKSCDLTSHIDSNLCSGLKMCKDRLGNVVYGKKLDCCADLPTCSSAEVNECNPCNYLASEYNCLSPSTKTRCPDFNCQVLANTCPCSPAGICHFDPEAADVEVMRISNTLIHQIGFDLPDIRFQRSIKFFIAGSPSNNGINADNPSCYKDYEPNTDLPMTFSRAELQECGVQLNIENNKLQSFYAHIFVDKQNYFETVSTHSEFAELNCKSWQADLEEDARAMSNYEATRFTDFAEGAVNVEFDLSTSEDFSTILDAEANTATVVVGEFVYARITGDSPFQIESCEIIGADDQVFMMLDGACPSHQDWKETFMFEYIKQEDDLKIFKWQSVIFRQGEKHQQVTYACSVRPCEAGSCDSCENRRKRSVEDLQNKAPSSNVGMLLDIFATQEERDRVLGVKEMQLAKDVGVTITAAIMFLTSMVGTLMYFFSDPSFNSRRGFYPVINPWATLQKVFLRRVTQPTPEVAPNENNFIKNADMMLQPDADFVIKCLTPPQAQKPRHEDFEE</sequence>
<dbReference type="SUPFAM" id="SSF82895">
    <property type="entry name" value="TSP-1 type 1 repeat"/>
    <property type="match status" value="1"/>
</dbReference>
<feature type="chain" id="PRO_5045432921" evidence="2">
    <location>
        <begin position="19"/>
        <end position="1424"/>
    </location>
</feature>
<reference evidence="3 4" key="1">
    <citation type="submission" date="2021-04" db="EMBL/GenBank/DDBJ databases">
        <authorList>
            <person name="Bliznina A."/>
        </authorList>
    </citation>
    <scope>NUCLEOTIDE SEQUENCE [LARGE SCALE GENOMIC DNA]</scope>
</reference>
<feature type="signal peptide" evidence="2">
    <location>
        <begin position="1"/>
        <end position="18"/>
    </location>
</feature>
<gene>
    <name evidence="3" type="ORF">OKIOD_LOCUS8042</name>
</gene>
<dbReference type="SMART" id="SM00209">
    <property type="entry name" value="TSP1"/>
    <property type="match status" value="2"/>
</dbReference>
<keyword evidence="4" id="KW-1185">Reference proteome</keyword>
<evidence type="ECO:0000313" key="4">
    <source>
        <dbReference type="Proteomes" id="UP001158576"/>
    </source>
</evidence>
<keyword evidence="1" id="KW-0472">Membrane</keyword>
<dbReference type="InterPro" id="IPR036383">
    <property type="entry name" value="TSP1_rpt_sf"/>
</dbReference>
<evidence type="ECO:0000256" key="1">
    <source>
        <dbReference type="SAM" id="Phobius"/>
    </source>
</evidence>
<dbReference type="Gene3D" id="2.20.100.10">
    <property type="entry name" value="Thrombospondin type-1 (TSP1) repeat"/>
    <property type="match status" value="1"/>
</dbReference>
<accession>A0ABN7SQL3</accession>
<protein>
    <submittedName>
        <fullName evidence="3">Oidioi.mRNA.OKI2018_I69.XSR.g16484.t1.cds</fullName>
    </submittedName>
</protein>
<dbReference type="PROSITE" id="PS50092">
    <property type="entry name" value="TSP1"/>
    <property type="match status" value="1"/>
</dbReference>
<proteinExistence type="predicted"/>
<keyword evidence="1" id="KW-0812">Transmembrane</keyword>
<evidence type="ECO:0000313" key="3">
    <source>
        <dbReference type="EMBL" id="CAG5099363.1"/>
    </source>
</evidence>
<dbReference type="EMBL" id="OU015569">
    <property type="protein sequence ID" value="CAG5099363.1"/>
    <property type="molecule type" value="Genomic_DNA"/>
</dbReference>
<organism evidence="3 4">
    <name type="scientific">Oikopleura dioica</name>
    <name type="common">Tunicate</name>
    <dbReference type="NCBI Taxonomy" id="34765"/>
    <lineage>
        <taxon>Eukaryota</taxon>
        <taxon>Metazoa</taxon>
        <taxon>Chordata</taxon>
        <taxon>Tunicata</taxon>
        <taxon>Appendicularia</taxon>
        <taxon>Copelata</taxon>
        <taxon>Oikopleuridae</taxon>
        <taxon>Oikopleura</taxon>
    </lineage>
</organism>
<dbReference type="InterPro" id="IPR000884">
    <property type="entry name" value="TSP1_rpt"/>
</dbReference>
<keyword evidence="2" id="KW-0732">Signal</keyword>
<dbReference type="Proteomes" id="UP001158576">
    <property type="component" value="Chromosome XSR"/>
</dbReference>
<keyword evidence="1" id="KW-1133">Transmembrane helix</keyword>
<evidence type="ECO:0000256" key="2">
    <source>
        <dbReference type="SAM" id="SignalP"/>
    </source>
</evidence>